<organism evidence="7 8">
    <name type="scientific">Candidimonas humi</name>
    <dbReference type="NCBI Taxonomy" id="683355"/>
    <lineage>
        <taxon>Bacteria</taxon>
        <taxon>Pseudomonadati</taxon>
        <taxon>Pseudomonadota</taxon>
        <taxon>Betaproteobacteria</taxon>
        <taxon>Burkholderiales</taxon>
        <taxon>Alcaligenaceae</taxon>
        <taxon>Candidimonas</taxon>
    </lineage>
</organism>
<evidence type="ECO:0000256" key="5">
    <source>
        <dbReference type="ARBA" id="ARBA00023136"/>
    </source>
</evidence>
<accession>A0ABV8NUF0</accession>
<evidence type="ECO:0000313" key="7">
    <source>
        <dbReference type="EMBL" id="MFC4199643.1"/>
    </source>
</evidence>
<feature type="transmembrane region" description="Helical" evidence="6">
    <location>
        <begin position="37"/>
        <end position="56"/>
    </location>
</feature>
<feature type="transmembrane region" description="Helical" evidence="6">
    <location>
        <begin position="173"/>
        <end position="191"/>
    </location>
</feature>
<evidence type="ECO:0000256" key="6">
    <source>
        <dbReference type="SAM" id="Phobius"/>
    </source>
</evidence>
<dbReference type="EMBL" id="JBHSBV010000001">
    <property type="protein sequence ID" value="MFC4199643.1"/>
    <property type="molecule type" value="Genomic_DNA"/>
</dbReference>
<feature type="transmembrane region" description="Helical" evidence="6">
    <location>
        <begin position="101"/>
        <end position="121"/>
    </location>
</feature>
<feature type="transmembrane region" description="Helical" evidence="6">
    <location>
        <begin position="68"/>
        <end position="89"/>
    </location>
</feature>
<evidence type="ECO:0000256" key="1">
    <source>
        <dbReference type="ARBA" id="ARBA00004141"/>
    </source>
</evidence>
<keyword evidence="8" id="KW-1185">Reference proteome</keyword>
<gene>
    <name evidence="7" type="ORF">ACFOY1_01640</name>
</gene>
<keyword evidence="4 6" id="KW-1133">Transmembrane helix</keyword>
<dbReference type="PANTHER" id="PTHR31632">
    <property type="entry name" value="IRON TRANSPORTER FTH1"/>
    <property type="match status" value="1"/>
</dbReference>
<keyword evidence="3 6" id="KW-0812">Transmembrane</keyword>
<evidence type="ECO:0000313" key="8">
    <source>
        <dbReference type="Proteomes" id="UP001595848"/>
    </source>
</evidence>
<reference evidence="8" key="1">
    <citation type="journal article" date="2019" name="Int. J. Syst. Evol. Microbiol.">
        <title>The Global Catalogue of Microorganisms (GCM) 10K type strain sequencing project: providing services to taxonomists for standard genome sequencing and annotation.</title>
        <authorList>
            <consortium name="The Broad Institute Genomics Platform"/>
            <consortium name="The Broad Institute Genome Sequencing Center for Infectious Disease"/>
            <person name="Wu L."/>
            <person name="Ma J."/>
        </authorList>
    </citation>
    <scope>NUCLEOTIDE SEQUENCE [LARGE SCALE GENOMIC DNA]</scope>
    <source>
        <strain evidence="8">LMG 24813</strain>
    </source>
</reference>
<feature type="transmembrane region" description="Helical" evidence="6">
    <location>
        <begin position="141"/>
        <end position="161"/>
    </location>
</feature>
<dbReference type="RefSeq" id="WP_217962674.1">
    <property type="nucleotide sequence ID" value="NZ_JAHTBN010000001.1"/>
</dbReference>
<name>A0ABV8NUF0_9BURK</name>
<protein>
    <submittedName>
        <fullName evidence="7">FTR1 family protein</fullName>
    </submittedName>
</protein>
<comment type="subcellular location">
    <subcellularLocation>
        <location evidence="1">Membrane</location>
        <topology evidence="1">Multi-pass membrane protein</topology>
    </subcellularLocation>
</comment>
<dbReference type="PANTHER" id="PTHR31632:SF2">
    <property type="entry name" value="PLASMA MEMBRANE IRON PERMEASE"/>
    <property type="match status" value="1"/>
</dbReference>
<keyword evidence="5 6" id="KW-0472">Membrane</keyword>
<evidence type="ECO:0000256" key="2">
    <source>
        <dbReference type="ARBA" id="ARBA00008333"/>
    </source>
</evidence>
<comment type="similarity">
    <text evidence="2">Belongs to the oxidase-dependent Fe transporter (OFeT) (TC 9.A.10.1) family.</text>
</comment>
<evidence type="ECO:0000256" key="4">
    <source>
        <dbReference type="ARBA" id="ARBA00022989"/>
    </source>
</evidence>
<dbReference type="Pfam" id="PF03239">
    <property type="entry name" value="FTR1"/>
    <property type="match status" value="1"/>
</dbReference>
<dbReference type="Proteomes" id="UP001595848">
    <property type="component" value="Unassembled WGS sequence"/>
</dbReference>
<proteinExistence type="inferred from homology"/>
<evidence type="ECO:0000256" key="3">
    <source>
        <dbReference type="ARBA" id="ARBA00022692"/>
    </source>
</evidence>
<dbReference type="InterPro" id="IPR004923">
    <property type="entry name" value="FTR1/Fip1/EfeU"/>
</dbReference>
<feature type="transmembrane region" description="Helical" evidence="6">
    <location>
        <begin position="223"/>
        <end position="241"/>
    </location>
</feature>
<sequence>MFDSLIVLARETAEALFIISTVCVELHKAGKSRHLPMVIYGVVTGGLASLALSLAWPGRGLSGEESALLTIFASLAIGFVIMESVGSAASIQRRMSRALDAWLDSAALPVAIFVFSALVVLRESLEAVFFLRLIAGWDGAFDAWAGGMLGLAVIIGLSLLWMLRKRMRRGLQIAFQLSSCLLVVMTIQALLTGFERLFRSYGTVHVHAQWATAIAGLLSDQAWHIWLLAALAFMPLFQLITRWRKEISVPG</sequence>
<comment type="caution">
    <text evidence="7">The sequence shown here is derived from an EMBL/GenBank/DDBJ whole genome shotgun (WGS) entry which is preliminary data.</text>
</comment>